<protein>
    <recommendedName>
        <fullName evidence="3">RNase H type-1 domain-containing protein</fullName>
    </recommendedName>
</protein>
<dbReference type="EMBL" id="JABFAC010000002">
    <property type="protein sequence ID" value="MBA0607439.1"/>
    <property type="molecule type" value="Genomic_DNA"/>
</dbReference>
<proteinExistence type="predicted"/>
<evidence type="ECO:0008006" key="3">
    <source>
        <dbReference type="Google" id="ProtNLM"/>
    </source>
</evidence>
<name>A0A7J8R0S9_GOSDV</name>
<organism evidence="1 2">
    <name type="scientific">Gossypium davidsonii</name>
    <name type="common">Davidson's cotton</name>
    <name type="synonym">Gossypium klotzschianum subsp. davidsonii</name>
    <dbReference type="NCBI Taxonomy" id="34287"/>
    <lineage>
        <taxon>Eukaryota</taxon>
        <taxon>Viridiplantae</taxon>
        <taxon>Streptophyta</taxon>
        <taxon>Embryophyta</taxon>
        <taxon>Tracheophyta</taxon>
        <taxon>Spermatophyta</taxon>
        <taxon>Magnoliopsida</taxon>
        <taxon>eudicotyledons</taxon>
        <taxon>Gunneridae</taxon>
        <taxon>Pentapetalae</taxon>
        <taxon>rosids</taxon>
        <taxon>malvids</taxon>
        <taxon>Malvales</taxon>
        <taxon>Malvaceae</taxon>
        <taxon>Malvoideae</taxon>
        <taxon>Gossypium</taxon>
    </lineage>
</organism>
<dbReference type="Proteomes" id="UP000593561">
    <property type="component" value="Unassembled WGS sequence"/>
</dbReference>
<evidence type="ECO:0000313" key="2">
    <source>
        <dbReference type="Proteomes" id="UP000593561"/>
    </source>
</evidence>
<reference evidence="1 2" key="1">
    <citation type="journal article" date="2019" name="Genome Biol. Evol.">
        <title>Insights into the evolution of the New World diploid cottons (Gossypium, subgenus Houzingenia) based on genome sequencing.</title>
        <authorList>
            <person name="Grover C.E."/>
            <person name="Arick M.A. 2nd"/>
            <person name="Thrash A."/>
            <person name="Conover J.L."/>
            <person name="Sanders W.S."/>
            <person name="Peterson D.G."/>
            <person name="Frelichowski J.E."/>
            <person name="Scheffler J.A."/>
            <person name="Scheffler B.E."/>
            <person name="Wendel J.F."/>
        </authorList>
    </citation>
    <scope>NUCLEOTIDE SEQUENCE [LARGE SCALE GENOMIC DNA]</scope>
    <source>
        <strain evidence="1">27</strain>
        <tissue evidence="1">Leaf</tissue>
    </source>
</reference>
<sequence length="153" mass="17041">MEGKKITRQLTHITWNPSLGATMKINFDATFNGNNARSALEVVVRNVSGEVVASKEINHRGLGFDSVTVEGDSLTTIKKSKCSRADKSVISVIIRDIQERGSLLLRRCPRIRQENIGSKETKGTRLMVLASMTLFREKNGLEQGRFFFGNLSL</sequence>
<evidence type="ECO:0000313" key="1">
    <source>
        <dbReference type="EMBL" id="MBA0607439.1"/>
    </source>
</evidence>
<accession>A0A7J8R0S9</accession>
<comment type="caution">
    <text evidence="1">The sequence shown here is derived from an EMBL/GenBank/DDBJ whole genome shotgun (WGS) entry which is preliminary data.</text>
</comment>
<gene>
    <name evidence="1" type="ORF">Godav_019738</name>
</gene>
<feature type="non-terminal residue" evidence="1">
    <location>
        <position position="153"/>
    </location>
</feature>
<dbReference type="AlphaFoldDB" id="A0A7J8R0S9"/>
<keyword evidence="2" id="KW-1185">Reference proteome</keyword>